<reference evidence="2" key="1">
    <citation type="submission" date="2021-04" db="EMBL/GenBank/DDBJ databases">
        <authorList>
            <consortium name="Molecular Ecology Group"/>
        </authorList>
    </citation>
    <scope>NUCLEOTIDE SEQUENCE</scope>
</reference>
<gene>
    <name evidence="2" type="ORF">CUNI_LOCUS20852</name>
</gene>
<organism evidence="2 3">
    <name type="scientific">Candidula unifasciata</name>
    <dbReference type="NCBI Taxonomy" id="100452"/>
    <lineage>
        <taxon>Eukaryota</taxon>
        <taxon>Metazoa</taxon>
        <taxon>Spiralia</taxon>
        <taxon>Lophotrochozoa</taxon>
        <taxon>Mollusca</taxon>
        <taxon>Gastropoda</taxon>
        <taxon>Heterobranchia</taxon>
        <taxon>Euthyneura</taxon>
        <taxon>Panpulmonata</taxon>
        <taxon>Eupulmonata</taxon>
        <taxon>Stylommatophora</taxon>
        <taxon>Helicina</taxon>
        <taxon>Helicoidea</taxon>
        <taxon>Geomitridae</taxon>
        <taxon>Candidula</taxon>
    </lineage>
</organism>
<evidence type="ECO:0000313" key="2">
    <source>
        <dbReference type="EMBL" id="CAG5135294.1"/>
    </source>
</evidence>
<dbReference type="Pfam" id="PF03676">
    <property type="entry name" value="PHAF1"/>
    <property type="match status" value="1"/>
</dbReference>
<dbReference type="GO" id="GO:0005802">
    <property type="term" value="C:trans-Golgi network"/>
    <property type="evidence" value="ECO:0007669"/>
    <property type="project" value="TreeGrafter"/>
</dbReference>
<evidence type="ECO:0000256" key="1">
    <source>
        <dbReference type="ARBA" id="ARBA00024339"/>
    </source>
</evidence>
<evidence type="ECO:0000313" key="3">
    <source>
        <dbReference type="Proteomes" id="UP000678393"/>
    </source>
</evidence>
<dbReference type="PANTHER" id="PTHR13465:SF2">
    <property type="entry name" value="PHAGOSOME ASSEMBLY FACTOR 1"/>
    <property type="match status" value="1"/>
</dbReference>
<keyword evidence="3" id="KW-1185">Reference proteome</keyword>
<protein>
    <submittedName>
        <fullName evidence="2">Uncharacterized protein</fullName>
    </submittedName>
</protein>
<dbReference type="PANTHER" id="PTHR13465">
    <property type="entry name" value="UPF0183 PROTEIN"/>
    <property type="match status" value="1"/>
</dbReference>
<feature type="non-terminal residue" evidence="2">
    <location>
        <position position="347"/>
    </location>
</feature>
<dbReference type="EMBL" id="CAJHNH020008135">
    <property type="protein sequence ID" value="CAG5135294.1"/>
    <property type="molecule type" value="Genomic_DNA"/>
</dbReference>
<dbReference type="InterPro" id="IPR005373">
    <property type="entry name" value="PHAF1"/>
</dbReference>
<dbReference type="AlphaFoldDB" id="A0A8S4A1W2"/>
<proteinExistence type="inferred from homology"/>
<dbReference type="Proteomes" id="UP000678393">
    <property type="component" value="Unassembled WGS sequence"/>
</dbReference>
<accession>A0A8S4A1W2</accession>
<comment type="similarity">
    <text evidence="1">Belongs to the PHAF1 family.</text>
</comment>
<sequence>IIEVNCMSKVKLKYCGVHFNSPQIRPTIEQIDQSFGATHPGVYIAEKQLFVLNFRGLSFDFSINSKYEPKYAHGLGSLQFPNGMSPLVARMCIYAGNSLVDARAPALPVSCFYGNCFLECLEVLRDNNVTSGLKFLLVTEGNIQGKLVDPRKKSVERIVRFGDSVQDVVSALGCPSRKFYKSEDKMKIHLPDAHRHIRSSSADYFFNYFTLGVDFLFDAVTHRVKKFVLHTNYPGDYNFNIYCRCEFKLPISVEASKASHAQTIIVEDDIFVITAYSKWDEVQKFLMTPKQRPVILNRSASTNTSNPFGSTFCYGVQDLIFEVLQNQHIASVTLYWPSMSRESSTAS</sequence>
<name>A0A8S4A1W2_9EUPU</name>
<comment type="caution">
    <text evidence="2">The sequence shown here is derived from an EMBL/GenBank/DDBJ whole genome shotgun (WGS) entry which is preliminary data.</text>
</comment>
<dbReference type="GO" id="GO:0043001">
    <property type="term" value="P:Golgi to plasma membrane protein transport"/>
    <property type="evidence" value="ECO:0007669"/>
    <property type="project" value="TreeGrafter"/>
</dbReference>
<dbReference type="InterPro" id="IPR039156">
    <property type="entry name" value="PHAF1/BROMI"/>
</dbReference>
<dbReference type="OrthoDB" id="411211at2759"/>